<dbReference type="AlphaFoldDB" id="A0A8J7K256"/>
<feature type="domain" description="Glycosyl transferase family 1" evidence="1">
    <location>
        <begin position="231"/>
        <end position="381"/>
    </location>
</feature>
<dbReference type="Pfam" id="PF13439">
    <property type="entry name" value="Glyco_transf_4"/>
    <property type="match status" value="1"/>
</dbReference>
<evidence type="ECO:0000313" key="3">
    <source>
        <dbReference type="EMBL" id="MBE9609562.1"/>
    </source>
</evidence>
<keyword evidence="4" id="KW-1185">Reference proteome</keyword>
<dbReference type="EMBL" id="JADFUA010000004">
    <property type="protein sequence ID" value="MBE9609562.1"/>
    <property type="molecule type" value="Genomic_DNA"/>
</dbReference>
<dbReference type="SUPFAM" id="SSF53756">
    <property type="entry name" value="UDP-Glycosyltransferase/glycogen phosphorylase"/>
    <property type="match status" value="1"/>
</dbReference>
<dbReference type="InterPro" id="IPR028098">
    <property type="entry name" value="Glyco_trans_4-like_N"/>
</dbReference>
<dbReference type="RefSeq" id="WP_194116083.1">
    <property type="nucleotide sequence ID" value="NZ_JADFUA010000004.1"/>
</dbReference>
<protein>
    <submittedName>
        <fullName evidence="3">Glycosyltransferase family 4 protein</fullName>
    </submittedName>
</protein>
<evidence type="ECO:0000259" key="2">
    <source>
        <dbReference type="Pfam" id="PF13439"/>
    </source>
</evidence>
<dbReference type="InterPro" id="IPR001296">
    <property type="entry name" value="Glyco_trans_1"/>
</dbReference>
<evidence type="ECO:0000313" key="4">
    <source>
        <dbReference type="Proteomes" id="UP000604481"/>
    </source>
</evidence>
<comment type="caution">
    <text evidence="3">The sequence shown here is derived from an EMBL/GenBank/DDBJ whole genome shotgun (WGS) entry which is preliminary data.</text>
</comment>
<reference evidence="3 4" key="1">
    <citation type="submission" date="2020-10" db="EMBL/GenBank/DDBJ databases">
        <title>The genome sequence of Chitinilyticum litopenaei 4Y14.</title>
        <authorList>
            <person name="Liu Y."/>
        </authorList>
    </citation>
    <scope>NUCLEOTIDE SEQUENCE [LARGE SCALE GENOMIC DNA]</scope>
    <source>
        <strain evidence="3 4">4Y14</strain>
    </source>
</reference>
<dbReference type="Pfam" id="PF00534">
    <property type="entry name" value="Glycos_transf_1"/>
    <property type="match status" value="1"/>
</dbReference>
<dbReference type="PANTHER" id="PTHR45947">
    <property type="entry name" value="SULFOQUINOVOSYL TRANSFERASE SQD2"/>
    <property type="match status" value="1"/>
</dbReference>
<accession>A0A8J7K256</accession>
<dbReference type="Proteomes" id="UP000604481">
    <property type="component" value="Unassembled WGS sequence"/>
</dbReference>
<dbReference type="PANTHER" id="PTHR45947:SF3">
    <property type="entry name" value="SULFOQUINOVOSYL TRANSFERASE SQD2"/>
    <property type="match status" value="1"/>
</dbReference>
<dbReference type="GO" id="GO:0016757">
    <property type="term" value="F:glycosyltransferase activity"/>
    <property type="evidence" value="ECO:0007669"/>
    <property type="project" value="InterPro"/>
</dbReference>
<proteinExistence type="predicted"/>
<dbReference type="InterPro" id="IPR050194">
    <property type="entry name" value="Glycosyltransferase_grp1"/>
</dbReference>
<feature type="domain" description="Glycosyltransferase subfamily 4-like N-terminal" evidence="2">
    <location>
        <begin position="102"/>
        <end position="214"/>
    </location>
</feature>
<dbReference type="Gene3D" id="3.40.50.2000">
    <property type="entry name" value="Glycogen Phosphorylase B"/>
    <property type="match status" value="2"/>
</dbReference>
<sequence>MNKLPHPLAYLVSAYPATSHTFILREVIGLRERGWPVSTVSINRDRRDPATLGEVEAAEQRNTLVIKDWPRWRILSDLLSTLLRYGTLAVLGALVETWRLSRPGWRGQALALAYWLEAMLLAGWLARRNIQHVHVHFGNEAALVGLLVKRITGCLLSYTIHGPDEFHDAHGQQLAAKVAAADHIVCISQFARSQLMLFSAPQHWHKMEVVRLGVGEDFQMVEPASHPVLRLLCVGRLSAAKGQHLLLRAVSRLQQGGVAVSLVLAGGGPDDASLHQEAARLGLERVRFTGPQPREAVRALYRQADVFVLPSFAEGIPVVLMEAMASGLPCVSTRIAGIPELIADGRTGLLLPPGDEDALFEALLLLAGHPELRQRLGQRARAAVHEHYWLERNLDRLAGQLLAMPGEVHHA</sequence>
<evidence type="ECO:0000259" key="1">
    <source>
        <dbReference type="Pfam" id="PF00534"/>
    </source>
</evidence>
<gene>
    <name evidence="3" type="ORF">INR99_09370</name>
</gene>
<organism evidence="3 4">
    <name type="scientific">Chitinilyticum piscinae</name>
    <dbReference type="NCBI Taxonomy" id="2866724"/>
    <lineage>
        <taxon>Bacteria</taxon>
        <taxon>Pseudomonadati</taxon>
        <taxon>Pseudomonadota</taxon>
        <taxon>Betaproteobacteria</taxon>
        <taxon>Neisseriales</taxon>
        <taxon>Chitinibacteraceae</taxon>
        <taxon>Chitinilyticum</taxon>
    </lineage>
</organism>
<dbReference type="CDD" id="cd03801">
    <property type="entry name" value="GT4_PimA-like"/>
    <property type="match status" value="1"/>
</dbReference>
<name>A0A8J7K256_9NEIS</name>